<keyword evidence="5" id="KW-1185">Reference proteome</keyword>
<dbReference type="SUPFAM" id="SSF141868">
    <property type="entry name" value="EAL domain-like"/>
    <property type="match status" value="1"/>
</dbReference>
<accession>A0ABP8QCY2</accession>
<evidence type="ECO:0000313" key="5">
    <source>
        <dbReference type="Proteomes" id="UP001501321"/>
    </source>
</evidence>
<dbReference type="InterPro" id="IPR043128">
    <property type="entry name" value="Rev_trsase/Diguanyl_cyclase"/>
</dbReference>
<dbReference type="SMART" id="SM00267">
    <property type="entry name" value="GGDEF"/>
    <property type="match status" value="1"/>
</dbReference>
<name>A0ABP8QCY2_9GAMM</name>
<dbReference type="Gene3D" id="3.20.20.450">
    <property type="entry name" value="EAL domain"/>
    <property type="match status" value="1"/>
</dbReference>
<dbReference type="InterPro" id="IPR000160">
    <property type="entry name" value="GGDEF_dom"/>
</dbReference>
<dbReference type="InterPro" id="IPR035919">
    <property type="entry name" value="EAL_sf"/>
</dbReference>
<dbReference type="PANTHER" id="PTHR44757">
    <property type="entry name" value="DIGUANYLATE CYCLASE DGCP"/>
    <property type="match status" value="1"/>
</dbReference>
<feature type="transmembrane region" description="Helical" evidence="1">
    <location>
        <begin position="139"/>
        <end position="157"/>
    </location>
</feature>
<dbReference type="PANTHER" id="PTHR44757:SF2">
    <property type="entry name" value="BIOFILM ARCHITECTURE MAINTENANCE PROTEIN MBAA"/>
    <property type="match status" value="1"/>
</dbReference>
<dbReference type="CDD" id="cd01948">
    <property type="entry name" value="EAL"/>
    <property type="match status" value="1"/>
</dbReference>
<dbReference type="SMART" id="SM00052">
    <property type="entry name" value="EAL"/>
    <property type="match status" value="1"/>
</dbReference>
<reference evidence="5" key="1">
    <citation type="journal article" date="2019" name="Int. J. Syst. Evol. Microbiol.">
        <title>The Global Catalogue of Microorganisms (GCM) 10K type strain sequencing project: providing services to taxonomists for standard genome sequencing and annotation.</title>
        <authorList>
            <consortium name="The Broad Institute Genomics Platform"/>
            <consortium name="The Broad Institute Genome Sequencing Center for Infectious Disease"/>
            <person name="Wu L."/>
            <person name="Ma J."/>
        </authorList>
    </citation>
    <scope>NUCLEOTIDE SEQUENCE [LARGE SCALE GENOMIC DNA]</scope>
    <source>
        <strain evidence="5">JCM 32226</strain>
    </source>
</reference>
<feature type="transmembrane region" description="Helical" evidence="1">
    <location>
        <begin position="82"/>
        <end position="106"/>
    </location>
</feature>
<feature type="transmembrane region" description="Helical" evidence="1">
    <location>
        <begin position="112"/>
        <end position="132"/>
    </location>
</feature>
<feature type="domain" description="GGDEF" evidence="3">
    <location>
        <begin position="249"/>
        <end position="380"/>
    </location>
</feature>
<protein>
    <recommendedName>
        <fullName evidence="6">EAL domain-containing protein</fullName>
    </recommendedName>
</protein>
<keyword evidence="1" id="KW-1133">Transmembrane helix</keyword>
<proteinExistence type="predicted"/>
<dbReference type="SUPFAM" id="SSF55073">
    <property type="entry name" value="Nucleotide cyclase"/>
    <property type="match status" value="1"/>
</dbReference>
<dbReference type="InterPro" id="IPR029787">
    <property type="entry name" value="Nucleotide_cyclase"/>
</dbReference>
<dbReference type="RefSeq" id="WP_345013116.1">
    <property type="nucleotide sequence ID" value="NZ_BAABFC010000014.1"/>
</dbReference>
<dbReference type="Proteomes" id="UP001501321">
    <property type="component" value="Unassembled WGS sequence"/>
</dbReference>
<evidence type="ECO:0000259" key="2">
    <source>
        <dbReference type="PROSITE" id="PS50883"/>
    </source>
</evidence>
<dbReference type="InterPro" id="IPR052155">
    <property type="entry name" value="Biofilm_reg_signaling"/>
</dbReference>
<evidence type="ECO:0008006" key="6">
    <source>
        <dbReference type="Google" id="ProtNLM"/>
    </source>
</evidence>
<gene>
    <name evidence="4" type="ORF">GCM10023095_22550</name>
</gene>
<evidence type="ECO:0000256" key="1">
    <source>
        <dbReference type="SAM" id="Phobius"/>
    </source>
</evidence>
<keyword evidence="1" id="KW-0812">Transmembrane</keyword>
<keyword evidence="1" id="KW-0472">Membrane</keyword>
<organism evidence="4 5">
    <name type="scientific">Pseudaeromonas paramecii</name>
    <dbReference type="NCBI Taxonomy" id="2138166"/>
    <lineage>
        <taxon>Bacteria</taxon>
        <taxon>Pseudomonadati</taxon>
        <taxon>Pseudomonadota</taxon>
        <taxon>Gammaproteobacteria</taxon>
        <taxon>Aeromonadales</taxon>
        <taxon>Aeromonadaceae</taxon>
        <taxon>Pseudaeromonas</taxon>
    </lineage>
</organism>
<sequence length="646" mass="71554">MDQAHSPLYQRDVAQLLYGNSYPGLFISTLAAWVLAFGFAPQPLALSKTGWWYLMLSLLGLRLLLSHYWRRRLQLEPSCAPCAIRHFAIGLLLTALMWCFFCLYYYPGASQPQLASSIIVVAALTGGGANALAGHKGLALTYTFILLCPYSVLLMRSPLPHEHLLGSIGLFFCGILMYTAKKSADFTANAIALKHQHERLLSELEEKVAIRTREIYLLSNRDPLTGLLNRGAFLESLRALLQWHNVRQAPLAVLFVDLDGFKKINDTLGHDYGDLALQEVAKRLRQLTDGVQLGRWGGDEFILAVPYPSLPVLEQFVAGLIARLNEPIAAQGHSLKLGATVGTALFPEHGVTAQGLIQLADMAMYEQKRQAPGRLGLFNDVLAEQIRREHKLRSRLDEAITRQELLLSYQPLVATRSEQVVAVEALLRWQLDGEEITPDVFIPLAEQSGQIRRLGLWVLGRACTFAQRHLAAEIALCVNVSVVQLEDAAFVELLTQVLADSALAPHRLHLEITESLLASDPERLPLILRQLHQLGVKVCIDDFGTGYSSLSMMQHLAVDLVKIDRSFVGNMDNSGQVIIKAVMQMADSFGYQVVAEGVESHAQARVLKALGVHYLQGFYYAQPLGEHGLLEFLARPQDEPVITPLG</sequence>
<dbReference type="PROSITE" id="PS50883">
    <property type="entry name" value="EAL"/>
    <property type="match status" value="1"/>
</dbReference>
<evidence type="ECO:0000259" key="3">
    <source>
        <dbReference type="PROSITE" id="PS50887"/>
    </source>
</evidence>
<dbReference type="EMBL" id="BAABFC010000014">
    <property type="protein sequence ID" value="GAA4500562.1"/>
    <property type="molecule type" value="Genomic_DNA"/>
</dbReference>
<evidence type="ECO:0000313" key="4">
    <source>
        <dbReference type="EMBL" id="GAA4500562.1"/>
    </source>
</evidence>
<feature type="transmembrane region" description="Helical" evidence="1">
    <location>
        <begin position="51"/>
        <end position="70"/>
    </location>
</feature>
<dbReference type="Pfam" id="PF00563">
    <property type="entry name" value="EAL"/>
    <property type="match status" value="1"/>
</dbReference>
<dbReference type="InterPro" id="IPR001633">
    <property type="entry name" value="EAL_dom"/>
</dbReference>
<dbReference type="NCBIfam" id="TIGR00254">
    <property type="entry name" value="GGDEF"/>
    <property type="match status" value="1"/>
</dbReference>
<feature type="domain" description="EAL" evidence="2">
    <location>
        <begin position="389"/>
        <end position="637"/>
    </location>
</feature>
<dbReference type="CDD" id="cd01949">
    <property type="entry name" value="GGDEF"/>
    <property type="match status" value="1"/>
</dbReference>
<feature type="transmembrane region" description="Helical" evidence="1">
    <location>
        <begin position="21"/>
        <end position="39"/>
    </location>
</feature>
<dbReference type="PROSITE" id="PS50887">
    <property type="entry name" value="GGDEF"/>
    <property type="match status" value="1"/>
</dbReference>
<dbReference type="Pfam" id="PF00990">
    <property type="entry name" value="GGDEF"/>
    <property type="match status" value="1"/>
</dbReference>
<comment type="caution">
    <text evidence="4">The sequence shown here is derived from an EMBL/GenBank/DDBJ whole genome shotgun (WGS) entry which is preliminary data.</text>
</comment>
<dbReference type="Gene3D" id="3.30.70.270">
    <property type="match status" value="1"/>
</dbReference>